<evidence type="ECO:0000313" key="3">
    <source>
        <dbReference type="Proteomes" id="UP001241848"/>
    </source>
</evidence>
<keyword evidence="1" id="KW-0812">Transmembrane</keyword>
<reference evidence="2 3" key="1">
    <citation type="submission" date="2022-10" db="EMBL/GenBank/DDBJ databases">
        <title>Paenibacillus description and whole genome data of maize root bacterial community.</title>
        <authorList>
            <person name="Marton D."/>
            <person name="Farkas M."/>
            <person name="Cserhati M."/>
        </authorList>
    </citation>
    <scope>NUCLEOTIDE SEQUENCE [LARGE SCALE GENOMIC DNA]</scope>
    <source>
        <strain evidence="2 3">P96</strain>
    </source>
</reference>
<keyword evidence="1" id="KW-0472">Membrane</keyword>
<dbReference type="EMBL" id="JAPCKK010000011">
    <property type="protein sequence ID" value="MDP4096097.1"/>
    <property type="molecule type" value="Genomic_DNA"/>
</dbReference>
<accession>A0ABT9FMZ0</accession>
<protein>
    <submittedName>
        <fullName evidence="2">AtpZ/AtpI family protein</fullName>
    </submittedName>
</protein>
<comment type="caution">
    <text evidence="2">The sequence shown here is derived from an EMBL/GenBank/DDBJ whole genome shotgun (WGS) entry which is preliminary data.</text>
</comment>
<gene>
    <name evidence="2" type="ORF">OIN60_04855</name>
</gene>
<keyword evidence="3" id="KW-1185">Reference proteome</keyword>
<dbReference type="RefSeq" id="WP_305753727.1">
    <property type="nucleotide sequence ID" value="NZ_JAPCKK010000011.1"/>
</dbReference>
<evidence type="ECO:0000313" key="2">
    <source>
        <dbReference type="EMBL" id="MDP4096097.1"/>
    </source>
</evidence>
<keyword evidence="1" id="KW-1133">Transmembrane helix</keyword>
<organism evidence="2 3">
    <name type="scientific">Paenibacillus zeirhizosphaerae</name>
    <dbReference type="NCBI Taxonomy" id="2987519"/>
    <lineage>
        <taxon>Bacteria</taxon>
        <taxon>Bacillati</taxon>
        <taxon>Bacillota</taxon>
        <taxon>Bacilli</taxon>
        <taxon>Bacillales</taxon>
        <taxon>Paenibacillaceae</taxon>
        <taxon>Paenibacillus</taxon>
    </lineage>
</organism>
<dbReference type="Pfam" id="PF09527">
    <property type="entry name" value="ATPase_gene1"/>
    <property type="match status" value="1"/>
</dbReference>
<evidence type="ECO:0000256" key="1">
    <source>
        <dbReference type="SAM" id="Phobius"/>
    </source>
</evidence>
<sequence length="84" mass="8739">MARPEKPDNNRNNGGNPWKAVGLVSALGIDLAVCAFAGFYAGNWLDEKLGGTGIWIAVSVLVGLAAGGVSVAMVIRKVLRNSNE</sequence>
<feature type="transmembrane region" description="Helical" evidence="1">
    <location>
        <begin position="53"/>
        <end position="75"/>
    </location>
</feature>
<feature type="transmembrane region" description="Helical" evidence="1">
    <location>
        <begin position="20"/>
        <end position="41"/>
    </location>
</feature>
<name>A0ABT9FMZ0_9BACL</name>
<dbReference type="InterPro" id="IPR032820">
    <property type="entry name" value="ATPase_put"/>
</dbReference>
<proteinExistence type="predicted"/>
<dbReference type="Proteomes" id="UP001241848">
    <property type="component" value="Unassembled WGS sequence"/>
</dbReference>